<evidence type="ECO:0000256" key="21">
    <source>
        <dbReference type="ARBA" id="ARBA00037553"/>
    </source>
</evidence>
<dbReference type="SUPFAM" id="SSF57630">
    <property type="entry name" value="GLA-domain"/>
    <property type="match status" value="1"/>
</dbReference>
<feature type="domain" description="Peptidase S1" evidence="32">
    <location>
        <begin position="223"/>
        <end position="456"/>
    </location>
</feature>
<dbReference type="GO" id="GO:0004252">
    <property type="term" value="F:serine-type endopeptidase activity"/>
    <property type="evidence" value="ECO:0007669"/>
    <property type="project" value="UniProtKB-EC"/>
</dbReference>
<evidence type="ECO:0000256" key="13">
    <source>
        <dbReference type="ARBA" id="ARBA00022825"/>
    </source>
</evidence>
<comment type="caution">
    <text evidence="28">Lacks conserved residue(s) required for the propagation of feature annotation.</text>
</comment>
<evidence type="ECO:0000256" key="16">
    <source>
        <dbReference type="ARBA" id="ARBA00023084"/>
    </source>
</evidence>
<dbReference type="CDD" id="cd00054">
    <property type="entry name" value="EGF_CA"/>
    <property type="match status" value="1"/>
</dbReference>
<dbReference type="PANTHER" id="PTHR24278:SF0">
    <property type="entry name" value="VITAMIN K-DEPENDENT PROTEIN C"/>
    <property type="match status" value="1"/>
</dbReference>
<dbReference type="Gene3D" id="4.10.740.10">
    <property type="entry name" value="Coagulation Factor IX"/>
    <property type="match status" value="1"/>
</dbReference>
<keyword evidence="18 28" id="KW-1015">Disulfide bond</keyword>
<evidence type="ECO:0000256" key="8">
    <source>
        <dbReference type="ARBA" id="ARBA00022685"/>
    </source>
</evidence>
<sequence length="466" mass="52555">MERAKGRAQLQLVADWGSEPALGPVFTRAHPALWVTSTNMRKYCFVLVFAVAWCVPSSVFYSSQEANRVLKIRKRANSFLEELMAGSLERECVEEQCNLEEASEIFETREATLSFWSKYFDGDQCLSNPCVNGTCKDNIGRFDCICHRGWEGRLCTYEALYPNCSINHGGCDQFCVEDRVSESRICSCASGYQLMDDQRTCQPVVEYACGRDKFSRVNNITRLTGGKQGKKGDSPWQVLLLYEKKMKCGGVLINPSWVLTAAHCVEDRGKYMARLGEYDRRWMENTEQQILVDQIISHANYSKVDSNNDIALLHLTKPASFNKFVLPICLPSKELAEKELMIDGRKMVVTGWGNQDEKAMNRSSVLNYIEIPVAPRNECMHAMQNALSDSMMCAGKLGERQDSCKGDSGGPMVTKFGDTWFLVGLVSWGEGCGRLDNFGVYTKVSNFLEWVNEHLHAKETTPKIQP</sequence>
<evidence type="ECO:0000259" key="33">
    <source>
        <dbReference type="PROSITE" id="PS50998"/>
    </source>
</evidence>
<dbReference type="SMART" id="SM00179">
    <property type="entry name" value="EGF_CA"/>
    <property type="match status" value="1"/>
</dbReference>
<protein>
    <recommendedName>
        <fullName evidence="23">Vitamin K-dependent protein C</fullName>
        <ecNumber evidence="22">3.4.21.69</ecNumber>
    </recommendedName>
    <alternativeName>
        <fullName evidence="26">Anticoagulant protein C</fullName>
    </alternativeName>
    <alternativeName>
        <fullName evidence="24">Autoprothrombin IIA</fullName>
    </alternativeName>
    <alternativeName>
        <fullName evidence="25">Blood coagulation factor XIV</fullName>
    </alternativeName>
</protein>
<evidence type="ECO:0000256" key="14">
    <source>
        <dbReference type="ARBA" id="ARBA00022837"/>
    </source>
</evidence>
<dbReference type="GO" id="GO:0006508">
    <property type="term" value="P:proteolysis"/>
    <property type="evidence" value="ECO:0007669"/>
    <property type="project" value="UniProtKB-KW"/>
</dbReference>
<keyword evidence="16" id="KW-0094">Blood coagulation</keyword>
<feature type="domain" description="Gla" evidence="33">
    <location>
        <begin position="75"/>
        <end position="121"/>
    </location>
</feature>
<accession>A0AAV7LE47</accession>
<dbReference type="SUPFAM" id="SSF50494">
    <property type="entry name" value="Trypsin-like serine proteases"/>
    <property type="match status" value="1"/>
</dbReference>
<evidence type="ECO:0000256" key="17">
    <source>
        <dbReference type="ARBA" id="ARBA00023145"/>
    </source>
</evidence>
<keyword evidence="8" id="KW-0165">Cleavage on pair of basic residues</keyword>
<dbReference type="AlphaFoldDB" id="A0AAV7LE47"/>
<evidence type="ECO:0000256" key="30">
    <source>
        <dbReference type="SAM" id="Phobius"/>
    </source>
</evidence>
<keyword evidence="35" id="KW-1185">Reference proteome</keyword>
<organism evidence="34 35">
    <name type="scientific">Pleurodeles waltl</name>
    <name type="common">Iberian ribbed newt</name>
    <dbReference type="NCBI Taxonomy" id="8319"/>
    <lineage>
        <taxon>Eukaryota</taxon>
        <taxon>Metazoa</taxon>
        <taxon>Chordata</taxon>
        <taxon>Craniata</taxon>
        <taxon>Vertebrata</taxon>
        <taxon>Euteleostomi</taxon>
        <taxon>Amphibia</taxon>
        <taxon>Batrachia</taxon>
        <taxon>Caudata</taxon>
        <taxon>Salamandroidea</taxon>
        <taxon>Salamandridae</taxon>
        <taxon>Pleurodelinae</taxon>
        <taxon>Pleurodeles</taxon>
    </lineage>
</organism>
<evidence type="ECO:0000256" key="27">
    <source>
        <dbReference type="PIRSR" id="PIRSR001143-1"/>
    </source>
</evidence>
<dbReference type="FunFam" id="4.10.740.10:FF:000001">
    <property type="entry name" value="vitamin K-dependent protein S"/>
    <property type="match status" value="1"/>
</dbReference>
<dbReference type="PRINTS" id="PR00722">
    <property type="entry name" value="CHYMOTRYPSIN"/>
</dbReference>
<dbReference type="InterPro" id="IPR000742">
    <property type="entry name" value="EGF"/>
</dbReference>
<keyword evidence="30" id="KW-0472">Membrane</keyword>
<dbReference type="InterPro" id="IPR033116">
    <property type="entry name" value="TRYPSIN_SER"/>
</dbReference>
<feature type="active site" description="Charge relay system" evidence="27">
    <location>
        <position position="309"/>
    </location>
</feature>
<dbReference type="PANTHER" id="PTHR24278">
    <property type="entry name" value="COAGULATION FACTOR"/>
    <property type="match status" value="1"/>
</dbReference>
<evidence type="ECO:0000259" key="31">
    <source>
        <dbReference type="PROSITE" id="PS50026"/>
    </source>
</evidence>
<dbReference type="InterPro" id="IPR000152">
    <property type="entry name" value="EGF-type_Asp/Asn_hydroxyl_site"/>
</dbReference>
<evidence type="ECO:0000256" key="23">
    <source>
        <dbReference type="ARBA" id="ARBA00040219"/>
    </source>
</evidence>
<comment type="function">
    <text evidence="21">Protein C is a vitamin K-dependent serine protease that regulates blood coagulation by inactivating factors Va and VIIIa in the presence of calcium ions and phospholipids. Exerts a protective effect on the endothelial cell barrier function.</text>
</comment>
<proteinExistence type="predicted"/>
<dbReference type="SMART" id="SM00069">
    <property type="entry name" value="GLA"/>
    <property type="match status" value="1"/>
</dbReference>
<keyword evidence="10" id="KW-0677">Repeat</keyword>
<keyword evidence="6 28" id="KW-0245">EGF-like domain</keyword>
<evidence type="ECO:0000256" key="1">
    <source>
        <dbReference type="ARBA" id="ARBA00004240"/>
    </source>
</evidence>
<evidence type="ECO:0000256" key="29">
    <source>
        <dbReference type="RuleBase" id="RU363034"/>
    </source>
</evidence>
<feature type="active site" description="Charge relay system" evidence="27">
    <location>
        <position position="263"/>
    </location>
</feature>
<dbReference type="FunFam" id="2.10.25.10:FF:000143">
    <property type="entry name" value="Protein crumbs 1"/>
    <property type="match status" value="1"/>
</dbReference>
<comment type="subcellular location">
    <subcellularLocation>
        <location evidence="1">Endoplasmic reticulum</location>
    </subcellularLocation>
    <subcellularLocation>
        <location evidence="2">Golgi apparatus</location>
    </subcellularLocation>
    <subcellularLocation>
        <location evidence="3">Secreted</location>
    </subcellularLocation>
</comment>
<feature type="domain" description="EGF-like" evidence="31">
    <location>
        <begin position="121"/>
        <end position="156"/>
    </location>
</feature>
<dbReference type="GO" id="GO:0005615">
    <property type="term" value="C:extracellular space"/>
    <property type="evidence" value="ECO:0007669"/>
    <property type="project" value="TreeGrafter"/>
</dbReference>
<feature type="transmembrane region" description="Helical" evidence="30">
    <location>
        <begin position="43"/>
        <end position="61"/>
    </location>
</feature>
<dbReference type="InterPro" id="IPR012224">
    <property type="entry name" value="Pept_S1A_FX"/>
</dbReference>
<evidence type="ECO:0000256" key="12">
    <source>
        <dbReference type="ARBA" id="ARBA00022824"/>
    </source>
</evidence>
<name>A0AAV7LE47_PLEWA</name>
<dbReference type="SMART" id="SM00181">
    <property type="entry name" value="EGF"/>
    <property type="match status" value="2"/>
</dbReference>
<evidence type="ECO:0000256" key="19">
    <source>
        <dbReference type="ARBA" id="ARBA00023180"/>
    </source>
</evidence>
<dbReference type="InterPro" id="IPR001314">
    <property type="entry name" value="Peptidase_S1A"/>
</dbReference>
<dbReference type="Pfam" id="PF00594">
    <property type="entry name" value="Gla"/>
    <property type="match status" value="1"/>
</dbReference>
<dbReference type="PROSITE" id="PS00022">
    <property type="entry name" value="EGF_1"/>
    <property type="match status" value="1"/>
</dbReference>
<evidence type="ECO:0000256" key="3">
    <source>
        <dbReference type="ARBA" id="ARBA00004613"/>
    </source>
</evidence>
<evidence type="ECO:0000259" key="32">
    <source>
        <dbReference type="PROSITE" id="PS50240"/>
    </source>
</evidence>
<dbReference type="EC" id="3.4.21.69" evidence="22"/>
<dbReference type="PROSITE" id="PS01187">
    <property type="entry name" value="EGF_CA"/>
    <property type="match status" value="1"/>
</dbReference>
<evidence type="ECO:0000256" key="7">
    <source>
        <dbReference type="ARBA" id="ARBA00022670"/>
    </source>
</evidence>
<dbReference type="PROSITE" id="PS01186">
    <property type="entry name" value="EGF_2"/>
    <property type="match status" value="1"/>
</dbReference>
<evidence type="ECO:0000256" key="26">
    <source>
        <dbReference type="ARBA" id="ARBA00042906"/>
    </source>
</evidence>
<keyword evidence="19" id="KW-0325">Glycoprotein</keyword>
<dbReference type="InterPro" id="IPR018114">
    <property type="entry name" value="TRYPSIN_HIS"/>
</dbReference>
<dbReference type="GO" id="GO:0005783">
    <property type="term" value="C:endoplasmic reticulum"/>
    <property type="evidence" value="ECO:0007669"/>
    <property type="project" value="UniProtKB-SubCell"/>
</dbReference>
<dbReference type="InterPro" id="IPR017857">
    <property type="entry name" value="Coagulation_fac-like_Gla_dom"/>
</dbReference>
<evidence type="ECO:0000256" key="20">
    <source>
        <dbReference type="ARBA" id="ARBA00036045"/>
    </source>
</evidence>
<feature type="active site" description="Charge relay system" evidence="27">
    <location>
        <position position="408"/>
    </location>
</feature>
<keyword evidence="13 29" id="KW-0720">Serine protease</keyword>
<evidence type="ECO:0000256" key="25">
    <source>
        <dbReference type="ARBA" id="ARBA00042403"/>
    </source>
</evidence>
<dbReference type="CDD" id="cd00190">
    <property type="entry name" value="Tryp_SPc"/>
    <property type="match status" value="1"/>
</dbReference>
<evidence type="ECO:0000256" key="9">
    <source>
        <dbReference type="ARBA" id="ARBA00022696"/>
    </source>
</evidence>
<dbReference type="PRINTS" id="PR00001">
    <property type="entry name" value="GLABLOOD"/>
</dbReference>
<evidence type="ECO:0000256" key="22">
    <source>
        <dbReference type="ARBA" id="ARBA00038995"/>
    </source>
</evidence>
<dbReference type="GO" id="GO:0005794">
    <property type="term" value="C:Golgi apparatus"/>
    <property type="evidence" value="ECO:0007669"/>
    <property type="project" value="UniProtKB-SubCell"/>
</dbReference>
<evidence type="ECO:0000256" key="11">
    <source>
        <dbReference type="ARBA" id="ARBA00022801"/>
    </source>
</evidence>
<dbReference type="InterPro" id="IPR000294">
    <property type="entry name" value="GLA_domain"/>
</dbReference>
<gene>
    <name evidence="34" type="ORF">NDU88_003024</name>
</gene>
<keyword evidence="15" id="KW-0333">Golgi apparatus</keyword>
<evidence type="ECO:0000313" key="34">
    <source>
        <dbReference type="EMBL" id="KAJ1089881.1"/>
    </source>
</evidence>
<evidence type="ECO:0000256" key="18">
    <source>
        <dbReference type="ARBA" id="ARBA00023157"/>
    </source>
</evidence>
<dbReference type="PIRSF" id="PIRSF001143">
    <property type="entry name" value="Factor_X"/>
    <property type="match status" value="1"/>
</dbReference>
<dbReference type="InterPro" id="IPR018097">
    <property type="entry name" value="EGF_Ca-bd_CS"/>
</dbReference>
<dbReference type="Pfam" id="PF00089">
    <property type="entry name" value="Trypsin"/>
    <property type="match status" value="1"/>
</dbReference>
<dbReference type="PROSITE" id="PS50240">
    <property type="entry name" value="TRYPSIN_DOM"/>
    <property type="match status" value="1"/>
</dbReference>
<dbReference type="EMBL" id="JANPWB010000015">
    <property type="protein sequence ID" value="KAJ1089881.1"/>
    <property type="molecule type" value="Genomic_DNA"/>
</dbReference>
<reference evidence="34" key="1">
    <citation type="journal article" date="2022" name="bioRxiv">
        <title>Sequencing and chromosome-scale assembly of the giantPleurodeles waltlgenome.</title>
        <authorList>
            <person name="Brown T."/>
            <person name="Elewa A."/>
            <person name="Iarovenko S."/>
            <person name="Subramanian E."/>
            <person name="Araus A.J."/>
            <person name="Petzold A."/>
            <person name="Susuki M."/>
            <person name="Suzuki K.-i.T."/>
            <person name="Hayashi T."/>
            <person name="Toyoda A."/>
            <person name="Oliveira C."/>
            <person name="Osipova E."/>
            <person name="Leigh N.D."/>
            <person name="Simon A."/>
            <person name="Yun M.H."/>
        </authorList>
    </citation>
    <scope>NUCLEOTIDE SEQUENCE</scope>
    <source>
        <strain evidence="34">20211129_DDA</strain>
        <tissue evidence="34">Liver</tissue>
    </source>
</reference>
<dbReference type="Gene3D" id="2.40.10.10">
    <property type="entry name" value="Trypsin-like serine proteases"/>
    <property type="match status" value="2"/>
</dbReference>
<dbReference type="PROSITE" id="PS00134">
    <property type="entry name" value="TRYPSIN_HIS"/>
    <property type="match status" value="1"/>
</dbReference>
<dbReference type="PROSITE" id="PS50026">
    <property type="entry name" value="EGF_3"/>
    <property type="match status" value="1"/>
</dbReference>
<dbReference type="GO" id="GO:0030195">
    <property type="term" value="P:negative regulation of blood coagulation"/>
    <property type="evidence" value="ECO:0007669"/>
    <property type="project" value="TreeGrafter"/>
</dbReference>
<dbReference type="Pfam" id="PF14670">
    <property type="entry name" value="FXa_inhibition"/>
    <property type="match status" value="1"/>
</dbReference>
<dbReference type="SMART" id="SM00020">
    <property type="entry name" value="Tryp_SPc"/>
    <property type="match status" value="1"/>
</dbReference>
<dbReference type="Proteomes" id="UP001066276">
    <property type="component" value="Chromosome 11"/>
</dbReference>
<keyword evidence="11 29" id="KW-0378">Hydrolase</keyword>
<evidence type="ECO:0000256" key="15">
    <source>
        <dbReference type="ARBA" id="ARBA00023034"/>
    </source>
</evidence>
<evidence type="ECO:0000256" key="10">
    <source>
        <dbReference type="ARBA" id="ARBA00022737"/>
    </source>
</evidence>
<evidence type="ECO:0000256" key="28">
    <source>
        <dbReference type="PROSITE-ProRule" id="PRU00076"/>
    </source>
</evidence>
<evidence type="ECO:0000256" key="5">
    <source>
        <dbReference type="ARBA" id="ARBA00022525"/>
    </source>
</evidence>
<evidence type="ECO:0000256" key="4">
    <source>
        <dbReference type="ARBA" id="ARBA00022479"/>
    </source>
</evidence>
<keyword evidence="9" id="KW-0356">Hemostasis</keyword>
<comment type="caution">
    <text evidence="34">The sequence shown here is derived from an EMBL/GenBank/DDBJ whole genome shotgun (WGS) entry which is preliminary data.</text>
</comment>
<dbReference type="InterPro" id="IPR001254">
    <property type="entry name" value="Trypsin_dom"/>
</dbReference>
<keyword evidence="7 29" id="KW-0645">Protease</keyword>
<evidence type="ECO:0000256" key="6">
    <source>
        <dbReference type="ARBA" id="ARBA00022536"/>
    </source>
</evidence>
<dbReference type="GO" id="GO:0005509">
    <property type="term" value="F:calcium ion binding"/>
    <property type="evidence" value="ECO:0007669"/>
    <property type="project" value="InterPro"/>
</dbReference>
<dbReference type="PROSITE" id="PS00135">
    <property type="entry name" value="TRYPSIN_SER"/>
    <property type="match status" value="1"/>
</dbReference>
<evidence type="ECO:0000256" key="24">
    <source>
        <dbReference type="ARBA" id="ARBA00041306"/>
    </source>
</evidence>
<feature type="disulfide bond" evidence="28">
    <location>
        <begin position="146"/>
        <end position="155"/>
    </location>
</feature>
<evidence type="ECO:0000256" key="2">
    <source>
        <dbReference type="ARBA" id="ARBA00004555"/>
    </source>
</evidence>
<feature type="disulfide bond" evidence="28">
    <location>
        <begin position="125"/>
        <end position="135"/>
    </location>
</feature>
<keyword evidence="30" id="KW-0812">Transmembrane</keyword>
<dbReference type="PROSITE" id="PS50998">
    <property type="entry name" value="GLA_2"/>
    <property type="match status" value="1"/>
</dbReference>
<dbReference type="Gene3D" id="2.10.25.10">
    <property type="entry name" value="Laminin"/>
    <property type="match status" value="2"/>
</dbReference>
<dbReference type="GO" id="GO:0007596">
    <property type="term" value="P:blood coagulation"/>
    <property type="evidence" value="ECO:0007669"/>
    <property type="project" value="UniProtKB-KW"/>
</dbReference>
<evidence type="ECO:0000313" key="35">
    <source>
        <dbReference type="Proteomes" id="UP001066276"/>
    </source>
</evidence>
<dbReference type="InterPro" id="IPR035972">
    <property type="entry name" value="GLA-like_dom_SF"/>
</dbReference>
<dbReference type="PROSITE" id="PS00011">
    <property type="entry name" value="GLA_1"/>
    <property type="match status" value="1"/>
</dbReference>
<keyword evidence="30" id="KW-1133">Transmembrane helix</keyword>
<dbReference type="InterPro" id="IPR043504">
    <property type="entry name" value="Peptidase_S1_PA_chymotrypsin"/>
</dbReference>
<dbReference type="InterPro" id="IPR050442">
    <property type="entry name" value="Peptidase_S1_coag_factors"/>
</dbReference>
<keyword evidence="14" id="KW-0106">Calcium</keyword>
<keyword evidence="4" id="KW-0301">Gamma-carboxyglutamic acid</keyword>
<keyword evidence="5" id="KW-0964">Secreted</keyword>
<dbReference type="InterPro" id="IPR009003">
    <property type="entry name" value="Peptidase_S1_PA"/>
</dbReference>
<keyword evidence="12" id="KW-0256">Endoplasmic reticulum</keyword>
<dbReference type="InterPro" id="IPR001881">
    <property type="entry name" value="EGF-like_Ca-bd_dom"/>
</dbReference>
<dbReference type="FunFam" id="2.40.10.10:FF:000003">
    <property type="entry name" value="Transmembrane serine protease 3"/>
    <property type="match status" value="1"/>
</dbReference>
<keyword evidence="17" id="KW-0865">Zymogen</keyword>
<dbReference type="PROSITE" id="PS00010">
    <property type="entry name" value="ASX_HYDROXYL"/>
    <property type="match status" value="1"/>
</dbReference>
<comment type="catalytic activity">
    <reaction evidence="20">
        <text>Degradation of blood coagulation factors Va and VIIIa.</text>
        <dbReference type="EC" id="3.4.21.69"/>
    </reaction>
</comment>